<dbReference type="GO" id="GO:0004674">
    <property type="term" value="F:protein serine/threonine kinase activity"/>
    <property type="evidence" value="ECO:0007669"/>
    <property type="project" value="TreeGrafter"/>
</dbReference>
<organism evidence="2 3">
    <name type="scientific">Volvox reticuliferus</name>
    <dbReference type="NCBI Taxonomy" id="1737510"/>
    <lineage>
        <taxon>Eukaryota</taxon>
        <taxon>Viridiplantae</taxon>
        <taxon>Chlorophyta</taxon>
        <taxon>core chlorophytes</taxon>
        <taxon>Chlorophyceae</taxon>
        <taxon>CS clade</taxon>
        <taxon>Chlamydomonadales</taxon>
        <taxon>Volvocaceae</taxon>
        <taxon>Volvox</taxon>
    </lineage>
</organism>
<dbReference type="InterPro" id="IPR011009">
    <property type="entry name" value="Kinase-like_dom_sf"/>
</dbReference>
<dbReference type="InterPro" id="IPR051681">
    <property type="entry name" value="Ser/Thr_Kinases-Pseudokinases"/>
</dbReference>
<evidence type="ECO:0000259" key="1">
    <source>
        <dbReference type="PROSITE" id="PS50011"/>
    </source>
</evidence>
<dbReference type="PROSITE" id="PS50011">
    <property type="entry name" value="PROTEIN_KINASE_DOM"/>
    <property type="match status" value="1"/>
</dbReference>
<feature type="non-terminal residue" evidence="2">
    <location>
        <position position="167"/>
    </location>
</feature>
<feature type="domain" description="Protein kinase" evidence="1">
    <location>
        <begin position="1"/>
        <end position="88"/>
    </location>
</feature>
<name>A0A8J4GTB9_9CHLO</name>
<gene>
    <name evidence="2" type="ORF">Vretimale_16067</name>
</gene>
<dbReference type="Pfam" id="PF07714">
    <property type="entry name" value="PK_Tyr_Ser-Thr"/>
    <property type="match status" value="1"/>
</dbReference>
<dbReference type="PANTHER" id="PTHR44329:SF289">
    <property type="entry name" value="SERINE_THREONINE-PROTEIN KINASE VIK"/>
    <property type="match status" value="1"/>
</dbReference>
<evidence type="ECO:0000313" key="2">
    <source>
        <dbReference type="EMBL" id="GIM12833.1"/>
    </source>
</evidence>
<feature type="non-terminal residue" evidence="2">
    <location>
        <position position="1"/>
    </location>
</feature>
<dbReference type="SUPFAM" id="SSF56112">
    <property type="entry name" value="Protein kinase-like (PK-like)"/>
    <property type="match status" value="1"/>
</dbReference>
<dbReference type="EMBL" id="BNCQ01000045">
    <property type="protein sequence ID" value="GIM12833.1"/>
    <property type="molecule type" value="Genomic_DNA"/>
</dbReference>
<dbReference type="InterPro" id="IPR001245">
    <property type="entry name" value="Ser-Thr/Tyr_kinase_cat_dom"/>
</dbReference>
<dbReference type="Gene3D" id="1.10.510.10">
    <property type="entry name" value="Transferase(Phosphotransferase) domain 1"/>
    <property type="match status" value="1"/>
</dbReference>
<sequence>LEQPYNEKADVFSFGVTGFEVLSRKLISTTQEGRDGHALTRMMVEGWRPPLPPALNPRVASLIQACWHSDPLERPAMQQVVTVLQDVLYGDHTPATLTTPLQGTIRTAHYLSSTTSGSLFCAGTREEASGMVLRARTASGAWGTGGASRLAGAATTALHSFRADEEP</sequence>
<proteinExistence type="predicted"/>
<reference evidence="2" key="1">
    <citation type="journal article" date="2021" name="Proc. Natl. Acad. Sci. U.S.A.">
        <title>Three genomes in the algal genus Volvox reveal the fate of a haploid sex-determining region after a transition to homothallism.</title>
        <authorList>
            <person name="Yamamoto K."/>
            <person name="Hamaji T."/>
            <person name="Kawai-Toyooka H."/>
            <person name="Matsuzaki R."/>
            <person name="Takahashi F."/>
            <person name="Nishimura Y."/>
            <person name="Kawachi M."/>
            <person name="Noguchi H."/>
            <person name="Minakuchi Y."/>
            <person name="Umen J.G."/>
            <person name="Toyoda A."/>
            <person name="Nozaki H."/>
        </authorList>
    </citation>
    <scope>NUCLEOTIDE SEQUENCE</scope>
    <source>
        <strain evidence="2">NIES-3785</strain>
    </source>
</reference>
<dbReference type="AlphaFoldDB" id="A0A8J4GTB9"/>
<accession>A0A8J4GTB9</accession>
<dbReference type="PANTHER" id="PTHR44329">
    <property type="entry name" value="SERINE/THREONINE-PROTEIN KINASE TNNI3K-RELATED"/>
    <property type="match status" value="1"/>
</dbReference>
<comment type="caution">
    <text evidence="2">The sequence shown here is derived from an EMBL/GenBank/DDBJ whole genome shotgun (WGS) entry which is preliminary data.</text>
</comment>
<dbReference type="InterPro" id="IPR000719">
    <property type="entry name" value="Prot_kinase_dom"/>
</dbReference>
<dbReference type="Proteomes" id="UP000722791">
    <property type="component" value="Unassembled WGS sequence"/>
</dbReference>
<dbReference type="GO" id="GO:0005524">
    <property type="term" value="F:ATP binding"/>
    <property type="evidence" value="ECO:0007669"/>
    <property type="project" value="InterPro"/>
</dbReference>
<evidence type="ECO:0000313" key="3">
    <source>
        <dbReference type="Proteomes" id="UP000722791"/>
    </source>
</evidence>
<protein>
    <recommendedName>
        <fullName evidence="1">Protein kinase domain-containing protein</fullName>
    </recommendedName>
</protein>